<sequence length="98" mass="11006">MLHLPGETVVANEPVAVQKPVAAKVNHEIDQLRRDILCKFEASSYRQLRRVDVTVGDVGAVELRGEMESYYLRQMAYQTAIETPGVDTVTDRITVRSC</sequence>
<dbReference type="EMBL" id="BAABGA010000120">
    <property type="protein sequence ID" value="GAA4472293.1"/>
    <property type="molecule type" value="Genomic_DNA"/>
</dbReference>
<dbReference type="PROSITE" id="PS50914">
    <property type="entry name" value="BON"/>
    <property type="match status" value="1"/>
</dbReference>
<comment type="caution">
    <text evidence="2">The sequence shown here is derived from an EMBL/GenBank/DDBJ whole genome shotgun (WGS) entry which is preliminary data.</text>
</comment>
<reference evidence="3" key="1">
    <citation type="journal article" date="2019" name="Int. J. Syst. Evol. Microbiol.">
        <title>The Global Catalogue of Microorganisms (GCM) 10K type strain sequencing project: providing services to taxonomists for standard genome sequencing and annotation.</title>
        <authorList>
            <consortium name="The Broad Institute Genomics Platform"/>
            <consortium name="The Broad Institute Genome Sequencing Center for Infectious Disease"/>
            <person name="Wu L."/>
            <person name="Ma J."/>
        </authorList>
    </citation>
    <scope>NUCLEOTIDE SEQUENCE [LARGE SCALE GENOMIC DNA]</scope>
    <source>
        <strain evidence="3">JCM 17759</strain>
    </source>
</reference>
<dbReference type="Pfam" id="PF04972">
    <property type="entry name" value="BON"/>
    <property type="match status" value="1"/>
</dbReference>
<dbReference type="Gene3D" id="3.30.1340.30">
    <property type="match status" value="1"/>
</dbReference>
<evidence type="ECO:0000313" key="2">
    <source>
        <dbReference type="EMBL" id="GAA4472293.1"/>
    </source>
</evidence>
<dbReference type="InterPro" id="IPR007055">
    <property type="entry name" value="BON_dom"/>
</dbReference>
<keyword evidence="3" id="KW-1185">Reference proteome</keyword>
<organism evidence="2 3">
    <name type="scientific">Novipirellula rosea</name>
    <dbReference type="NCBI Taxonomy" id="1031540"/>
    <lineage>
        <taxon>Bacteria</taxon>
        <taxon>Pseudomonadati</taxon>
        <taxon>Planctomycetota</taxon>
        <taxon>Planctomycetia</taxon>
        <taxon>Pirellulales</taxon>
        <taxon>Pirellulaceae</taxon>
        <taxon>Novipirellula</taxon>
    </lineage>
</organism>
<accession>A0ABP8NVA1</accession>
<protein>
    <recommendedName>
        <fullName evidence="1">BON domain-containing protein</fullName>
    </recommendedName>
</protein>
<feature type="domain" description="BON" evidence="1">
    <location>
        <begin position="28"/>
        <end position="97"/>
    </location>
</feature>
<evidence type="ECO:0000259" key="1">
    <source>
        <dbReference type="PROSITE" id="PS50914"/>
    </source>
</evidence>
<name>A0ABP8NVA1_9BACT</name>
<evidence type="ECO:0000313" key="3">
    <source>
        <dbReference type="Proteomes" id="UP001500840"/>
    </source>
</evidence>
<proteinExistence type="predicted"/>
<gene>
    <name evidence="2" type="ORF">GCM10023156_68470</name>
</gene>
<dbReference type="Proteomes" id="UP001500840">
    <property type="component" value="Unassembled WGS sequence"/>
</dbReference>
<dbReference type="RefSeq" id="WP_339936535.1">
    <property type="nucleotide sequence ID" value="NZ_BAABGA010000120.1"/>
</dbReference>